<dbReference type="PANTHER" id="PTHR10343">
    <property type="entry name" value="5'-AMP-ACTIVATED PROTEIN KINASE , BETA SUBUNIT"/>
    <property type="match status" value="1"/>
</dbReference>
<dbReference type="InterPro" id="IPR050827">
    <property type="entry name" value="CRP1_MDG1_kinase"/>
</dbReference>
<dbReference type="PANTHER" id="PTHR10343:SF81">
    <property type="entry name" value="CRUCIFORM DNA-RECOGNIZING PROTEIN 1-RELATED"/>
    <property type="match status" value="1"/>
</dbReference>
<feature type="compositionally biased region" description="Basic and acidic residues" evidence="2">
    <location>
        <begin position="336"/>
        <end position="378"/>
    </location>
</feature>
<name>A0A0H2R6M3_9AGAM</name>
<feature type="compositionally biased region" description="Pro residues" evidence="2">
    <location>
        <begin position="260"/>
        <end position="272"/>
    </location>
</feature>
<evidence type="ECO:0000313" key="4">
    <source>
        <dbReference type="EMBL" id="KLO07489.1"/>
    </source>
</evidence>
<evidence type="ECO:0000256" key="2">
    <source>
        <dbReference type="SAM" id="MobiDB-lite"/>
    </source>
</evidence>
<sequence length="399" mass="42274">MADSYDLTFVWPHTEPNDVVVTGTFDDWSSSLHLARTDSGFEGKVSVPWGSKVVYKFRLDGDWIVLEDQPTEIDPIGNVNNMTYAPEKPVTAHAIKAARSGSTIIVDKDKAVPAYTVPTPASIAASLSQNGDAGAGTVISEPEPMFLDPVLEDPEKHSPEEPATVAPDVPLVIEPVVDKSLDTTASPDVQSKAAEGAISTHTPAVEGTVDSAAEPEPKPEVKEEVTTPLPEPKELATNAAAAASVPLPETPAAVPTDAPAVPPKPSTPPPVPADSEKPAESAPPTPAKTNGTITPAPSAPTTPKKTAFPSHGEDEGGSSPSSVRSRLGSVRKKRLSIIDKIKSVFHHDHHEHHDNENGEEHKEADKEKEKDKKKEGRGTIRRTSLFKSHSASNNGNDAK</sequence>
<dbReference type="GO" id="GO:0007165">
    <property type="term" value="P:signal transduction"/>
    <property type="evidence" value="ECO:0007669"/>
    <property type="project" value="TreeGrafter"/>
</dbReference>
<dbReference type="AlphaFoldDB" id="A0A0H2R6M3"/>
<dbReference type="Proteomes" id="UP000053477">
    <property type="component" value="Unassembled WGS sequence"/>
</dbReference>
<proteinExistence type="inferred from homology"/>
<dbReference type="SUPFAM" id="SSF81296">
    <property type="entry name" value="E set domains"/>
    <property type="match status" value="1"/>
</dbReference>
<feature type="compositionally biased region" description="Low complexity" evidence="2">
    <location>
        <begin position="250"/>
        <end position="259"/>
    </location>
</feature>
<dbReference type="InterPro" id="IPR032640">
    <property type="entry name" value="AMPK1_CBM"/>
</dbReference>
<dbReference type="OrthoDB" id="5873279at2759"/>
<feature type="compositionally biased region" description="Polar residues" evidence="2">
    <location>
        <begin position="381"/>
        <end position="399"/>
    </location>
</feature>
<protein>
    <recommendedName>
        <fullName evidence="3">AMP-activated protein kinase glycogen-binding domain-containing protein</fullName>
    </recommendedName>
</protein>
<organism evidence="4 5">
    <name type="scientific">Schizopora paradoxa</name>
    <dbReference type="NCBI Taxonomy" id="27342"/>
    <lineage>
        <taxon>Eukaryota</taxon>
        <taxon>Fungi</taxon>
        <taxon>Dikarya</taxon>
        <taxon>Basidiomycota</taxon>
        <taxon>Agaricomycotina</taxon>
        <taxon>Agaricomycetes</taxon>
        <taxon>Hymenochaetales</taxon>
        <taxon>Schizoporaceae</taxon>
        <taxon>Schizopora</taxon>
    </lineage>
</organism>
<evidence type="ECO:0000259" key="3">
    <source>
        <dbReference type="Pfam" id="PF16561"/>
    </source>
</evidence>
<comment type="similarity">
    <text evidence="1">Belongs to the CRP1/MDG1 family.</text>
</comment>
<dbReference type="GO" id="GO:0019901">
    <property type="term" value="F:protein kinase binding"/>
    <property type="evidence" value="ECO:0007669"/>
    <property type="project" value="TreeGrafter"/>
</dbReference>
<dbReference type="InterPro" id="IPR014756">
    <property type="entry name" value="Ig_E-set"/>
</dbReference>
<feature type="compositionally biased region" description="Low complexity" evidence="2">
    <location>
        <begin position="317"/>
        <end position="328"/>
    </location>
</feature>
<feature type="compositionally biased region" description="Low complexity" evidence="2">
    <location>
        <begin position="292"/>
        <end position="310"/>
    </location>
</feature>
<evidence type="ECO:0000256" key="1">
    <source>
        <dbReference type="ARBA" id="ARBA00038216"/>
    </source>
</evidence>
<dbReference type="Gene3D" id="2.60.40.10">
    <property type="entry name" value="Immunoglobulins"/>
    <property type="match status" value="1"/>
</dbReference>
<dbReference type="CDD" id="cd02859">
    <property type="entry name" value="E_set_AMPKbeta_like_N"/>
    <property type="match status" value="1"/>
</dbReference>
<dbReference type="InParanoid" id="A0A0H2R6M3"/>
<feature type="region of interest" description="Disordered" evidence="2">
    <location>
        <begin position="148"/>
        <end position="399"/>
    </location>
</feature>
<keyword evidence="5" id="KW-1185">Reference proteome</keyword>
<dbReference type="InterPro" id="IPR013783">
    <property type="entry name" value="Ig-like_fold"/>
</dbReference>
<feature type="domain" description="AMP-activated protein kinase glycogen-binding" evidence="3">
    <location>
        <begin position="7"/>
        <end position="84"/>
    </location>
</feature>
<evidence type="ECO:0000313" key="5">
    <source>
        <dbReference type="Proteomes" id="UP000053477"/>
    </source>
</evidence>
<dbReference type="Pfam" id="PF16561">
    <property type="entry name" value="AMPK1_CBM"/>
    <property type="match status" value="1"/>
</dbReference>
<gene>
    <name evidence="4" type="ORF">SCHPADRAFT_894616</name>
</gene>
<dbReference type="STRING" id="27342.A0A0H2R6M3"/>
<dbReference type="GO" id="GO:0031588">
    <property type="term" value="C:nucleotide-activated protein kinase complex"/>
    <property type="evidence" value="ECO:0007669"/>
    <property type="project" value="TreeGrafter"/>
</dbReference>
<reference evidence="4 5" key="1">
    <citation type="submission" date="2015-04" db="EMBL/GenBank/DDBJ databases">
        <title>Complete genome sequence of Schizopora paradoxa KUC8140, a cosmopolitan wood degrader in East Asia.</title>
        <authorList>
            <consortium name="DOE Joint Genome Institute"/>
            <person name="Min B."/>
            <person name="Park H."/>
            <person name="Jang Y."/>
            <person name="Kim J.-J."/>
            <person name="Kim K.H."/>
            <person name="Pangilinan J."/>
            <person name="Lipzen A."/>
            <person name="Riley R."/>
            <person name="Grigoriev I.V."/>
            <person name="Spatafora J.W."/>
            <person name="Choi I.-G."/>
        </authorList>
    </citation>
    <scope>NUCLEOTIDE SEQUENCE [LARGE SCALE GENOMIC DNA]</scope>
    <source>
        <strain evidence="4 5">KUC8140</strain>
    </source>
</reference>
<feature type="compositionally biased region" description="Basic and acidic residues" evidence="2">
    <location>
        <begin position="215"/>
        <end position="225"/>
    </location>
</feature>
<dbReference type="GO" id="GO:0005737">
    <property type="term" value="C:cytoplasm"/>
    <property type="evidence" value="ECO:0007669"/>
    <property type="project" value="TreeGrafter"/>
</dbReference>
<dbReference type="GO" id="GO:0005634">
    <property type="term" value="C:nucleus"/>
    <property type="evidence" value="ECO:0007669"/>
    <property type="project" value="TreeGrafter"/>
</dbReference>
<dbReference type="EMBL" id="KQ086136">
    <property type="protein sequence ID" value="KLO07489.1"/>
    <property type="molecule type" value="Genomic_DNA"/>
</dbReference>
<accession>A0A0H2R6M3</accession>